<keyword evidence="2 3" id="KW-0479">Metal-binding</keyword>
<evidence type="ECO:0000256" key="3">
    <source>
        <dbReference type="RuleBase" id="RU000461"/>
    </source>
</evidence>
<protein>
    <recommendedName>
        <fullName evidence="6">Cytochrome P450</fullName>
    </recommendedName>
</protein>
<keyword evidence="2 3" id="KW-0349">Heme</keyword>
<dbReference type="FunFam" id="1.10.630.10:FF:000163">
    <property type="entry name" value="Geraniol 8-hydroxylase"/>
    <property type="match status" value="1"/>
</dbReference>
<sequence>MGSPDLWPRLISPEKTPPGPIGLPLVGNLFEIGTKPHQSLANLAKKYGPLMTVRLGSKTLVVASSPEMAQQVLQKHDEAFSGRVISDTITKVQNYDLNLVWMPSGDKSRLIRRALSTFLLHPKKLDTLVGFATRRCKSWFNIETGEAVDIGKLAFITALNQMSNTCFSMNVADYNSGEAQGFLNAVKTVMFVVGQFNIADVFPWLKPLDPQGLKRRAKVAYNWLNSVSNEFVTKRLQHRKLNIARHGDMLDSLLDYVQEELELNYECVKVLLVELLLGGTETSSITTEWVMTELILNPNIMATVREEIQKKVGDKERIEESDVLELPSLQAVIKETMRLHLTVPLLVPHKTETEVELNGYVIPKNTQTIVNAWAIARDPKYWEEPTVFKPERFLNSKLDFKGQHFSFIPFGSGRRMCPGIPLAHRVVSLMVASLVYHFDWNLPHGLTPEKLDMNDIFGLTLQRAIPLMAVPTICQKIILLINFSP</sequence>
<dbReference type="InterPro" id="IPR002401">
    <property type="entry name" value="Cyt_P450_E_grp-I"/>
</dbReference>
<dbReference type="InterPro" id="IPR001128">
    <property type="entry name" value="Cyt_P450"/>
</dbReference>
<dbReference type="Pfam" id="PF00067">
    <property type="entry name" value="p450"/>
    <property type="match status" value="1"/>
</dbReference>
<dbReference type="PRINTS" id="PR00463">
    <property type="entry name" value="EP450I"/>
</dbReference>
<keyword evidence="5" id="KW-1185">Reference proteome</keyword>
<comment type="similarity">
    <text evidence="1 3">Belongs to the cytochrome P450 family.</text>
</comment>
<reference evidence="4 5" key="1">
    <citation type="submission" date="2022-03" db="EMBL/GenBank/DDBJ databases">
        <authorList>
            <person name="Nunn A."/>
            <person name="Chopra R."/>
            <person name="Nunn A."/>
            <person name="Contreras Garrido A."/>
        </authorList>
    </citation>
    <scope>NUCLEOTIDE SEQUENCE [LARGE SCALE GENOMIC DNA]</scope>
</reference>
<dbReference type="Proteomes" id="UP000836841">
    <property type="component" value="Unassembled WGS sequence"/>
</dbReference>
<dbReference type="CDD" id="cd11073">
    <property type="entry name" value="CYP76-like"/>
    <property type="match status" value="1"/>
</dbReference>
<dbReference type="PRINTS" id="PR00385">
    <property type="entry name" value="P450"/>
</dbReference>
<dbReference type="PANTHER" id="PTHR47950:SF42">
    <property type="entry name" value="GERANIOL 8-HYDROXYLASE"/>
    <property type="match status" value="1"/>
</dbReference>
<dbReference type="SUPFAM" id="SSF48264">
    <property type="entry name" value="Cytochrome P450"/>
    <property type="match status" value="1"/>
</dbReference>
<organism evidence="4 5">
    <name type="scientific">Thlaspi arvense</name>
    <name type="common">Field penny-cress</name>
    <dbReference type="NCBI Taxonomy" id="13288"/>
    <lineage>
        <taxon>Eukaryota</taxon>
        <taxon>Viridiplantae</taxon>
        <taxon>Streptophyta</taxon>
        <taxon>Embryophyta</taxon>
        <taxon>Tracheophyta</taxon>
        <taxon>Spermatophyta</taxon>
        <taxon>Magnoliopsida</taxon>
        <taxon>eudicotyledons</taxon>
        <taxon>Gunneridae</taxon>
        <taxon>Pentapetalae</taxon>
        <taxon>rosids</taxon>
        <taxon>malvids</taxon>
        <taxon>Brassicales</taxon>
        <taxon>Brassicaceae</taxon>
        <taxon>Thlaspideae</taxon>
        <taxon>Thlaspi</taxon>
    </lineage>
</organism>
<evidence type="ECO:0000256" key="2">
    <source>
        <dbReference type="PIRSR" id="PIRSR602401-1"/>
    </source>
</evidence>
<dbReference type="InterPro" id="IPR017972">
    <property type="entry name" value="Cyt_P450_CS"/>
</dbReference>
<dbReference type="AlphaFoldDB" id="A0AAU9RLQ7"/>
<dbReference type="GO" id="GO:0020037">
    <property type="term" value="F:heme binding"/>
    <property type="evidence" value="ECO:0007669"/>
    <property type="project" value="InterPro"/>
</dbReference>
<dbReference type="GO" id="GO:0016705">
    <property type="term" value="F:oxidoreductase activity, acting on paired donors, with incorporation or reduction of molecular oxygen"/>
    <property type="evidence" value="ECO:0007669"/>
    <property type="project" value="InterPro"/>
</dbReference>
<name>A0AAU9RLQ7_THLAR</name>
<evidence type="ECO:0008006" key="6">
    <source>
        <dbReference type="Google" id="ProtNLM"/>
    </source>
</evidence>
<evidence type="ECO:0000256" key="1">
    <source>
        <dbReference type="ARBA" id="ARBA00010617"/>
    </source>
</evidence>
<dbReference type="Gene3D" id="1.10.630.10">
    <property type="entry name" value="Cytochrome P450"/>
    <property type="match status" value="1"/>
</dbReference>
<dbReference type="EMBL" id="CAJVSB020000175">
    <property type="protein sequence ID" value="CAH2042505.1"/>
    <property type="molecule type" value="Genomic_DNA"/>
</dbReference>
<keyword evidence="3" id="KW-0503">Monooxygenase</keyword>
<dbReference type="GO" id="GO:0005506">
    <property type="term" value="F:iron ion binding"/>
    <property type="evidence" value="ECO:0007669"/>
    <property type="project" value="InterPro"/>
</dbReference>
<keyword evidence="2 3" id="KW-0408">Iron</keyword>
<comment type="cofactor">
    <cofactor evidence="2">
        <name>heme</name>
        <dbReference type="ChEBI" id="CHEBI:30413"/>
    </cofactor>
</comment>
<proteinExistence type="inferred from homology"/>
<keyword evidence="3" id="KW-0560">Oxidoreductase</keyword>
<dbReference type="PROSITE" id="PS00086">
    <property type="entry name" value="CYTOCHROME_P450"/>
    <property type="match status" value="1"/>
</dbReference>
<evidence type="ECO:0000313" key="5">
    <source>
        <dbReference type="Proteomes" id="UP000836841"/>
    </source>
</evidence>
<dbReference type="GO" id="GO:0004497">
    <property type="term" value="F:monooxygenase activity"/>
    <property type="evidence" value="ECO:0007669"/>
    <property type="project" value="UniProtKB-KW"/>
</dbReference>
<comment type="caution">
    <text evidence="4">The sequence shown here is derived from an EMBL/GenBank/DDBJ whole genome shotgun (WGS) entry which is preliminary data.</text>
</comment>
<dbReference type="PANTHER" id="PTHR47950">
    <property type="entry name" value="CYTOCHROME P450, FAMILY 76, SUBFAMILY C, POLYPEPTIDE 5-RELATED"/>
    <property type="match status" value="1"/>
</dbReference>
<dbReference type="InterPro" id="IPR036396">
    <property type="entry name" value="Cyt_P450_sf"/>
</dbReference>
<accession>A0AAU9RLQ7</accession>
<feature type="binding site" description="axial binding residue" evidence="2">
    <location>
        <position position="417"/>
    </location>
    <ligand>
        <name>heme</name>
        <dbReference type="ChEBI" id="CHEBI:30413"/>
    </ligand>
    <ligandPart>
        <name>Fe</name>
        <dbReference type="ChEBI" id="CHEBI:18248"/>
    </ligandPart>
</feature>
<gene>
    <name evidence="4" type="ORF">TAV2_LOCUS4729</name>
</gene>
<evidence type="ECO:0000313" key="4">
    <source>
        <dbReference type="EMBL" id="CAH2042505.1"/>
    </source>
</evidence>